<dbReference type="PATRIC" id="fig|1179773.3.peg.7925"/>
<keyword evidence="6" id="KW-1185">Reference proteome</keyword>
<dbReference type="PRINTS" id="PR00081">
    <property type="entry name" value="GDHRDH"/>
</dbReference>
<dbReference type="KEGG" id="sesp:BN6_78500"/>
<dbReference type="InterPro" id="IPR020904">
    <property type="entry name" value="Sc_DH/Rdtase_CS"/>
</dbReference>
<dbReference type="BioCyc" id="SESP1179773:BN6_RS37965-MONOMER"/>
<dbReference type="HOGENOM" id="CLU_010194_2_1_11"/>
<dbReference type="Gene3D" id="3.40.50.720">
    <property type="entry name" value="NAD(P)-binding Rossmann-like Domain"/>
    <property type="match status" value="1"/>
</dbReference>
<evidence type="ECO:0000256" key="1">
    <source>
        <dbReference type="ARBA" id="ARBA00006484"/>
    </source>
</evidence>
<sequence>MQVRGATVLLTSATGGLGHAIARALHRRGAKLVLTGRKVAELEALTAETGARAIVADLADPDDLHRLAGEAGEVDVLVANAALPANGELLDFTAEQVRRALAVNLDAPIALTHALLPAMLDRGRGHVVLMGSLAGKVTSAHASLYNATKFGLRGFGLALRQDLTGTGVGVSVVQPGFVRDAGMFAETGQKPPSGLRTVSPGQVAADVLDAVERDRGEVDVAPVELRVASTLGSAFPGFAAALQRRLATEDVMGRMSAANRAKR</sequence>
<dbReference type="PANTHER" id="PTHR44196">
    <property type="entry name" value="DEHYDROGENASE/REDUCTASE SDR FAMILY MEMBER 7B"/>
    <property type="match status" value="1"/>
</dbReference>
<reference evidence="5 6" key="1">
    <citation type="journal article" date="2012" name="BMC Genomics">
        <title>Complete genome sequence of Saccharothrix espanaensis DSM 44229T and comparison to the other completely sequenced Pseudonocardiaceae.</title>
        <authorList>
            <person name="Strobel T."/>
            <person name="Al-Dilaimi A."/>
            <person name="Blom J."/>
            <person name="Gessner A."/>
            <person name="Kalinowski J."/>
            <person name="Luzhetska M."/>
            <person name="Puhler A."/>
            <person name="Szczepanowski R."/>
            <person name="Bechthold A."/>
            <person name="Ruckert C."/>
        </authorList>
    </citation>
    <scope>NUCLEOTIDE SEQUENCE [LARGE SCALE GENOMIC DNA]</scope>
    <source>
        <strain evidence="6">ATCC 51144 / DSM 44229 / JCM 9112 / NBRC 15066 / NRRL 15764</strain>
    </source>
</reference>
<dbReference type="GO" id="GO:0016020">
    <property type="term" value="C:membrane"/>
    <property type="evidence" value="ECO:0007669"/>
    <property type="project" value="TreeGrafter"/>
</dbReference>
<dbReference type="GO" id="GO:0016491">
    <property type="term" value="F:oxidoreductase activity"/>
    <property type="evidence" value="ECO:0007669"/>
    <property type="project" value="UniProtKB-KW"/>
</dbReference>
<dbReference type="PANTHER" id="PTHR44196:SF1">
    <property type="entry name" value="DEHYDROGENASE_REDUCTASE SDR FAMILY MEMBER 7B"/>
    <property type="match status" value="1"/>
</dbReference>
<name>K0KEY0_SACES</name>
<protein>
    <submittedName>
        <fullName evidence="5">Short-chain dehydrogenase/reductase</fullName>
    </submittedName>
</protein>
<dbReference type="PRINTS" id="PR00080">
    <property type="entry name" value="SDRFAMILY"/>
</dbReference>
<dbReference type="Proteomes" id="UP000006281">
    <property type="component" value="Chromosome"/>
</dbReference>
<dbReference type="InterPro" id="IPR057326">
    <property type="entry name" value="KR_dom"/>
</dbReference>
<dbReference type="SUPFAM" id="SSF51735">
    <property type="entry name" value="NAD(P)-binding Rossmann-fold domains"/>
    <property type="match status" value="1"/>
</dbReference>
<dbReference type="Pfam" id="PF00106">
    <property type="entry name" value="adh_short"/>
    <property type="match status" value="1"/>
</dbReference>
<dbReference type="AlphaFoldDB" id="K0KEY0"/>
<dbReference type="InterPro" id="IPR002347">
    <property type="entry name" value="SDR_fam"/>
</dbReference>
<feature type="domain" description="Ketoreductase" evidence="4">
    <location>
        <begin position="6"/>
        <end position="181"/>
    </location>
</feature>
<evidence type="ECO:0000259" key="4">
    <source>
        <dbReference type="SMART" id="SM00822"/>
    </source>
</evidence>
<accession>K0KEY0</accession>
<proteinExistence type="inferred from homology"/>
<evidence type="ECO:0000313" key="5">
    <source>
        <dbReference type="EMBL" id="CCH35068.1"/>
    </source>
</evidence>
<gene>
    <name evidence="5" type="ordered locus">BN6_78500</name>
</gene>
<dbReference type="EMBL" id="HE804045">
    <property type="protein sequence ID" value="CCH35068.1"/>
    <property type="molecule type" value="Genomic_DNA"/>
</dbReference>
<evidence type="ECO:0000256" key="2">
    <source>
        <dbReference type="ARBA" id="ARBA00023002"/>
    </source>
</evidence>
<evidence type="ECO:0000256" key="3">
    <source>
        <dbReference type="RuleBase" id="RU000363"/>
    </source>
</evidence>
<dbReference type="STRING" id="1179773.BN6_78500"/>
<dbReference type="eggNOG" id="COG0300">
    <property type="taxonomic scope" value="Bacteria"/>
</dbReference>
<evidence type="ECO:0000313" key="6">
    <source>
        <dbReference type="Proteomes" id="UP000006281"/>
    </source>
</evidence>
<dbReference type="InterPro" id="IPR036291">
    <property type="entry name" value="NAD(P)-bd_dom_sf"/>
</dbReference>
<dbReference type="OrthoDB" id="5178125at2"/>
<dbReference type="PROSITE" id="PS00061">
    <property type="entry name" value="ADH_SHORT"/>
    <property type="match status" value="1"/>
</dbReference>
<keyword evidence="2" id="KW-0560">Oxidoreductase</keyword>
<dbReference type="SMART" id="SM00822">
    <property type="entry name" value="PKS_KR"/>
    <property type="match status" value="1"/>
</dbReference>
<comment type="similarity">
    <text evidence="1 3">Belongs to the short-chain dehydrogenases/reductases (SDR) family.</text>
</comment>
<organism evidence="5 6">
    <name type="scientific">Saccharothrix espanaensis (strain ATCC 51144 / DSM 44229 / JCM 9112 / NBRC 15066 / NRRL 15764)</name>
    <dbReference type="NCBI Taxonomy" id="1179773"/>
    <lineage>
        <taxon>Bacteria</taxon>
        <taxon>Bacillati</taxon>
        <taxon>Actinomycetota</taxon>
        <taxon>Actinomycetes</taxon>
        <taxon>Pseudonocardiales</taxon>
        <taxon>Pseudonocardiaceae</taxon>
        <taxon>Saccharothrix</taxon>
    </lineage>
</organism>